<feature type="signal peptide" evidence="9">
    <location>
        <begin position="1"/>
        <end position="23"/>
    </location>
</feature>
<dbReference type="Gene3D" id="3.40.630.10">
    <property type="entry name" value="Zn peptidases"/>
    <property type="match status" value="1"/>
</dbReference>
<dbReference type="GO" id="GO:0046872">
    <property type="term" value="F:metal ion binding"/>
    <property type="evidence" value="ECO:0007669"/>
    <property type="project" value="UniProtKB-KW"/>
</dbReference>
<dbReference type="Proteomes" id="UP000799118">
    <property type="component" value="Unassembled WGS sequence"/>
</dbReference>
<dbReference type="EMBL" id="ML770021">
    <property type="protein sequence ID" value="KAE9385153.1"/>
    <property type="molecule type" value="Genomic_DNA"/>
</dbReference>
<dbReference type="InterPro" id="IPR007484">
    <property type="entry name" value="Peptidase_M28"/>
</dbReference>
<evidence type="ECO:0000256" key="6">
    <source>
        <dbReference type="ARBA" id="ARBA00022801"/>
    </source>
</evidence>
<evidence type="ECO:0000256" key="3">
    <source>
        <dbReference type="ARBA" id="ARBA00022670"/>
    </source>
</evidence>
<keyword evidence="7 9" id="KW-0862">Zinc</keyword>
<evidence type="ECO:0000313" key="11">
    <source>
        <dbReference type="EMBL" id="KAE9385153.1"/>
    </source>
</evidence>
<evidence type="ECO:0000256" key="9">
    <source>
        <dbReference type="RuleBase" id="RU361240"/>
    </source>
</evidence>
<name>A0A6A4GIG9_9AGAR</name>
<proteinExistence type="inferred from homology"/>
<evidence type="ECO:0000256" key="7">
    <source>
        <dbReference type="ARBA" id="ARBA00022833"/>
    </source>
</evidence>
<evidence type="ECO:0000256" key="4">
    <source>
        <dbReference type="ARBA" id="ARBA00022723"/>
    </source>
</evidence>
<comment type="cofactor">
    <cofactor evidence="1">
        <name>Zn(2+)</name>
        <dbReference type="ChEBI" id="CHEBI:29105"/>
    </cofactor>
</comment>
<gene>
    <name evidence="11" type="ORF">BT96DRAFT_841062</name>
</gene>
<organism evidence="11 12">
    <name type="scientific">Gymnopus androsaceus JB14</name>
    <dbReference type="NCBI Taxonomy" id="1447944"/>
    <lineage>
        <taxon>Eukaryota</taxon>
        <taxon>Fungi</taxon>
        <taxon>Dikarya</taxon>
        <taxon>Basidiomycota</taxon>
        <taxon>Agaricomycotina</taxon>
        <taxon>Agaricomycetes</taxon>
        <taxon>Agaricomycetidae</taxon>
        <taxon>Agaricales</taxon>
        <taxon>Marasmiineae</taxon>
        <taxon>Omphalotaceae</taxon>
        <taxon>Gymnopus</taxon>
    </lineage>
</organism>
<dbReference type="EC" id="3.4.-.-" evidence="9"/>
<dbReference type="AlphaFoldDB" id="A0A6A4GIG9"/>
<keyword evidence="12" id="KW-1185">Reference proteome</keyword>
<reference evidence="11" key="1">
    <citation type="journal article" date="2019" name="Environ. Microbiol.">
        <title>Fungal ecological strategies reflected in gene transcription - a case study of two litter decomposers.</title>
        <authorList>
            <person name="Barbi F."/>
            <person name="Kohler A."/>
            <person name="Barry K."/>
            <person name="Baskaran P."/>
            <person name="Daum C."/>
            <person name="Fauchery L."/>
            <person name="Ihrmark K."/>
            <person name="Kuo A."/>
            <person name="LaButti K."/>
            <person name="Lipzen A."/>
            <person name="Morin E."/>
            <person name="Grigoriev I.V."/>
            <person name="Henrissat B."/>
            <person name="Lindahl B."/>
            <person name="Martin F."/>
        </authorList>
    </citation>
    <scope>NUCLEOTIDE SEQUENCE</scope>
    <source>
        <strain evidence="11">JB14</strain>
    </source>
</reference>
<dbReference type="Pfam" id="PF04389">
    <property type="entry name" value="Peptidase_M28"/>
    <property type="match status" value="1"/>
</dbReference>
<keyword evidence="3 9" id="KW-0645">Protease</keyword>
<dbReference type="GO" id="GO:0004177">
    <property type="term" value="F:aminopeptidase activity"/>
    <property type="evidence" value="ECO:0007669"/>
    <property type="project" value="UniProtKB-KW"/>
</dbReference>
<evidence type="ECO:0000256" key="1">
    <source>
        <dbReference type="ARBA" id="ARBA00001947"/>
    </source>
</evidence>
<dbReference type="GO" id="GO:0006508">
    <property type="term" value="P:proteolysis"/>
    <property type="evidence" value="ECO:0007669"/>
    <property type="project" value="UniProtKB-KW"/>
</dbReference>
<feature type="domain" description="Peptidase M28" evidence="10">
    <location>
        <begin position="201"/>
        <end position="399"/>
    </location>
</feature>
<sequence>MFSKHASFLLSASILALTLGASAIPSSIVESNQVSFSLLPNNDNGLKEFDFDASRLVRFFSDTDNGKGVVDRILEAPVWVTEREKLDAKSAGRGYIDITDLYPDFGHKFGPTGAQHVYHPPNSSAVSKILPLLSSEVQRTNSEIFTTFHTRYYNSDTGHASSRWLYERALNYTDEYDTTALRAAVRIELVLQQHAFKQESVIIRLTPRNSSSADAVTIIGAHCDSINDENPFFRSPGADDDGSGTITVLEAFRGILRSGYIPTSPLEFHFYAGEEGGLLGSLDISDGYKKAGKNVRGMMEFDMTAWIAAGRQEEIGIVMNQADPALSEYTKLLIEKHLDIPWVETKYPGRAGSDYMSWTIAGYQSAHVLEGAWEGVNFRNHHQATDTIDVSPEFSFDHVLRFTKLAVAFAVELSDY</sequence>
<protein>
    <recommendedName>
        <fullName evidence="9">Peptide hydrolase</fullName>
        <ecNumber evidence="9">3.4.-.-</ecNumber>
    </recommendedName>
</protein>
<evidence type="ECO:0000313" key="12">
    <source>
        <dbReference type="Proteomes" id="UP000799118"/>
    </source>
</evidence>
<evidence type="ECO:0000256" key="8">
    <source>
        <dbReference type="ARBA" id="ARBA00043962"/>
    </source>
</evidence>
<evidence type="ECO:0000259" key="10">
    <source>
        <dbReference type="Pfam" id="PF04389"/>
    </source>
</evidence>
<accession>A0A6A4GIG9</accession>
<feature type="chain" id="PRO_5025715730" description="Peptide hydrolase" evidence="9">
    <location>
        <begin position="24"/>
        <end position="416"/>
    </location>
</feature>
<evidence type="ECO:0000256" key="5">
    <source>
        <dbReference type="ARBA" id="ARBA00022729"/>
    </source>
</evidence>
<keyword evidence="6 9" id="KW-0378">Hydrolase</keyword>
<comment type="similarity">
    <text evidence="8">Belongs to the peptidase M28 family. M28E subfamily.</text>
</comment>
<dbReference type="GO" id="GO:0008235">
    <property type="term" value="F:metalloexopeptidase activity"/>
    <property type="evidence" value="ECO:0007669"/>
    <property type="project" value="InterPro"/>
</dbReference>
<dbReference type="SUPFAM" id="SSF53187">
    <property type="entry name" value="Zn-dependent exopeptidases"/>
    <property type="match status" value="1"/>
</dbReference>
<keyword evidence="2" id="KW-0031">Aminopeptidase</keyword>
<dbReference type="PANTHER" id="PTHR12147">
    <property type="entry name" value="METALLOPEPTIDASE M28 FAMILY MEMBER"/>
    <property type="match status" value="1"/>
</dbReference>
<dbReference type="OrthoDB" id="2214at2759"/>
<keyword evidence="4 9" id="KW-0479">Metal-binding</keyword>
<dbReference type="PANTHER" id="PTHR12147:SF56">
    <property type="entry name" value="AMINOPEPTIDASE YDR415C-RELATED"/>
    <property type="match status" value="1"/>
</dbReference>
<keyword evidence="5 9" id="KW-0732">Signal</keyword>
<dbReference type="InterPro" id="IPR045175">
    <property type="entry name" value="M28_fam"/>
</dbReference>
<evidence type="ECO:0000256" key="2">
    <source>
        <dbReference type="ARBA" id="ARBA00022438"/>
    </source>
</evidence>